<gene>
    <name evidence="2" type="ORF">Tci_929293</name>
</gene>
<feature type="region of interest" description="Disordered" evidence="1">
    <location>
        <begin position="20"/>
        <end position="56"/>
    </location>
</feature>
<feature type="non-terminal residue" evidence="2">
    <location>
        <position position="1"/>
    </location>
</feature>
<protein>
    <submittedName>
        <fullName evidence="2">Uncharacterized protein</fullName>
    </submittedName>
</protein>
<sequence length="88" mass="9072">SVKGGFKPVVEGHNGVEDITMDTAKDIPNGITTNNLSRQTSRQSVKADAAQPPMSTMASPIAEGAEVDAVASIPVFVPGAKPMHGQNT</sequence>
<reference evidence="2" key="1">
    <citation type="journal article" date="2019" name="Sci. Rep.">
        <title>Draft genome of Tanacetum cinerariifolium, the natural source of mosquito coil.</title>
        <authorList>
            <person name="Yamashiro T."/>
            <person name="Shiraishi A."/>
            <person name="Satake H."/>
            <person name="Nakayama K."/>
        </authorList>
    </citation>
    <scope>NUCLEOTIDE SEQUENCE</scope>
</reference>
<name>A0A699XLH6_TANCI</name>
<feature type="compositionally biased region" description="Polar residues" evidence="1">
    <location>
        <begin position="30"/>
        <end position="44"/>
    </location>
</feature>
<comment type="caution">
    <text evidence="2">The sequence shown here is derived from an EMBL/GenBank/DDBJ whole genome shotgun (WGS) entry which is preliminary data.</text>
</comment>
<proteinExistence type="predicted"/>
<accession>A0A699XLH6</accession>
<dbReference type="EMBL" id="BKCJ011839744">
    <property type="protein sequence ID" value="GFD57324.1"/>
    <property type="molecule type" value="Genomic_DNA"/>
</dbReference>
<dbReference type="AlphaFoldDB" id="A0A699XLH6"/>
<evidence type="ECO:0000256" key="1">
    <source>
        <dbReference type="SAM" id="MobiDB-lite"/>
    </source>
</evidence>
<feature type="non-terminal residue" evidence="2">
    <location>
        <position position="88"/>
    </location>
</feature>
<organism evidence="2">
    <name type="scientific">Tanacetum cinerariifolium</name>
    <name type="common">Dalmatian daisy</name>
    <name type="synonym">Chrysanthemum cinerariifolium</name>
    <dbReference type="NCBI Taxonomy" id="118510"/>
    <lineage>
        <taxon>Eukaryota</taxon>
        <taxon>Viridiplantae</taxon>
        <taxon>Streptophyta</taxon>
        <taxon>Embryophyta</taxon>
        <taxon>Tracheophyta</taxon>
        <taxon>Spermatophyta</taxon>
        <taxon>Magnoliopsida</taxon>
        <taxon>eudicotyledons</taxon>
        <taxon>Gunneridae</taxon>
        <taxon>Pentapetalae</taxon>
        <taxon>asterids</taxon>
        <taxon>campanulids</taxon>
        <taxon>Asterales</taxon>
        <taxon>Asteraceae</taxon>
        <taxon>Asteroideae</taxon>
        <taxon>Anthemideae</taxon>
        <taxon>Anthemidinae</taxon>
        <taxon>Tanacetum</taxon>
    </lineage>
</organism>
<evidence type="ECO:0000313" key="2">
    <source>
        <dbReference type="EMBL" id="GFD57324.1"/>
    </source>
</evidence>